<accession>A0ACC2UIQ0</accession>
<dbReference type="EMBL" id="QTSX02000714">
    <property type="protein sequence ID" value="KAJ9086637.1"/>
    <property type="molecule type" value="Genomic_DNA"/>
</dbReference>
<evidence type="ECO:0000313" key="2">
    <source>
        <dbReference type="Proteomes" id="UP001165960"/>
    </source>
</evidence>
<name>A0ACC2UIQ0_9FUNG</name>
<evidence type="ECO:0000313" key="1">
    <source>
        <dbReference type="EMBL" id="KAJ9086637.1"/>
    </source>
</evidence>
<organism evidence="1 2">
    <name type="scientific">Entomophthora muscae</name>
    <dbReference type="NCBI Taxonomy" id="34485"/>
    <lineage>
        <taxon>Eukaryota</taxon>
        <taxon>Fungi</taxon>
        <taxon>Fungi incertae sedis</taxon>
        <taxon>Zoopagomycota</taxon>
        <taxon>Entomophthoromycotina</taxon>
        <taxon>Entomophthoromycetes</taxon>
        <taxon>Entomophthorales</taxon>
        <taxon>Entomophthoraceae</taxon>
        <taxon>Entomophthora</taxon>
    </lineage>
</organism>
<dbReference type="Proteomes" id="UP001165960">
    <property type="component" value="Unassembled WGS sequence"/>
</dbReference>
<sequence>MSSPHASLPPIKANQLPDSFPEFENCYNHPCPIQISIDIESTPKDLQAGLREIAKYAPHKNVKIYDQPEGSPDLRGSAYPYEWCISFHHDACMDPGNLSVKYFPTASTIKLQVYIEYNRSIEAFKAFGILLGLAFETRKMLPVDLTEKTFEEMLNFSKKAQFETLCLMIDCSRNAVTSVPTLFKLIRFSALMGYNMLQLYTEDTYEIKGEPFFGFCRGGYTQVDLTTIDDYAFDLGIEVVPCIQTLGHLGQILQWPHYNNLKDTNEVLLTRFNETYDFIEKMLVASSQPLRSKRIHLGMDEAYGLGEGRFRQFFGQEDNTKIFVDHLAQLKELCQKHQLKPMIWSDMLFCLGAKNMSLASYYDENSRPAAINLDPGNNDELELVFWDYYHTSPDIYIQKFRNHRELGCASPWMAAGAWTWSRFWCAMQFSIKAVQACLQASKDPVDGVRNFMLTLWGDEGSECDYFSSLPIMMYTSIQAYSPETEVSVDTLEAHFAGVCGGSLRTWYKASQLDELPFDNEFKDLSTVQVDLPPVQFPPNTSKHLLWEDPFYAIFSPSYAELDLEMHYAQLHSYLSKSIAAAGALYPLDHHLRLPFYLAKVLSLKVNLRSMLVELYRRGQRQELRRFAGQRIGELRSALVLLWNYHRSLWYGNNKPFGWEVLELRYGGLLARVDTLASRISDYCDYSSKLIPMPNNAAPDPDSMEIDHEESCRSLAANRLPDENVSPHISPVQIASLPESPSMQLAVWPDHSVYPNGELNISIASIPEFEVETLTPFIPSRHNMIIEYSRASSVSRLG</sequence>
<gene>
    <name evidence="1" type="ORF">DSO57_1001918</name>
</gene>
<keyword evidence="2" id="KW-1185">Reference proteome</keyword>
<proteinExistence type="predicted"/>
<comment type="caution">
    <text evidence="1">The sequence shown here is derived from an EMBL/GenBank/DDBJ whole genome shotgun (WGS) entry which is preliminary data.</text>
</comment>
<reference evidence="1" key="1">
    <citation type="submission" date="2022-04" db="EMBL/GenBank/DDBJ databases">
        <title>Genome of the entomopathogenic fungus Entomophthora muscae.</title>
        <authorList>
            <person name="Elya C."/>
            <person name="Lovett B.R."/>
            <person name="Lee E."/>
            <person name="Macias A.M."/>
            <person name="Hajek A.E."/>
            <person name="De Bivort B.L."/>
            <person name="Kasson M.T."/>
            <person name="De Fine Licht H.H."/>
            <person name="Stajich J.E."/>
        </authorList>
    </citation>
    <scope>NUCLEOTIDE SEQUENCE</scope>
    <source>
        <strain evidence="1">Berkeley</strain>
    </source>
</reference>
<protein>
    <submittedName>
        <fullName evidence="1">Uncharacterized protein</fullName>
    </submittedName>
</protein>